<gene>
    <name evidence="1" type="ORF">KTA_01770</name>
</gene>
<proteinExistence type="predicted"/>
<name>A0A455SWT2_9CHLR</name>
<reference evidence="1" key="1">
    <citation type="submission" date="2018-12" db="EMBL/GenBank/DDBJ databases">
        <title>Novel natural products biosynthetic potential of the class Ktedonobacteria.</title>
        <authorList>
            <person name="Zheng Y."/>
            <person name="Saitou A."/>
            <person name="Wang C.M."/>
            <person name="Toyoda A."/>
            <person name="Minakuchi Y."/>
            <person name="Sekiguchi Y."/>
            <person name="Ueda K."/>
            <person name="Takano H."/>
            <person name="Sakai Y."/>
            <person name="Yokota A."/>
            <person name="Yabe S."/>
        </authorList>
    </citation>
    <scope>NUCLEOTIDE SEQUENCE</scope>
    <source>
        <strain evidence="1">A3-2</strain>
    </source>
</reference>
<dbReference type="EMBL" id="AP019377">
    <property type="protein sequence ID" value="BBH91978.1"/>
    <property type="molecule type" value="Genomic_DNA"/>
</dbReference>
<sequence>MLRAEREEARARKWVEHLPAYLIPPFFYATFASLSGPGTLLQLSTVLSWRDPGEIESAYGRSAALQALDFWSKRRGGV</sequence>
<dbReference type="AlphaFoldDB" id="A0A455SWT2"/>
<protein>
    <submittedName>
        <fullName evidence="1">Uncharacterized protein</fullName>
    </submittedName>
</protein>
<accession>A0A455SWT2</accession>
<evidence type="ECO:0000313" key="1">
    <source>
        <dbReference type="EMBL" id="BBH91978.1"/>
    </source>
</evidence>
<organism evidence="1">
    <name type="scientific">Thermogemmatispora argillosa</name>
    <dbReference type="NCBI Taxonomy" id="2045280"/>
    <lineage>
        <taxon>Bacteria</taxon>
        <taxon>Bacillati</taxon>
        <taxon>Chloroflexota</taxon>
        <taxon>Ktedonobacteria</taxon>
        <taxon>Thermogemmatisporales</taxon>
        <taxon>Thermogemmatisporaceae</taxon>
        <taxon>Thermogemmatispora</taxon>
    </lineage>
</organism>